<proteinExistence type="predicted"/>
<name>A0A8X7NFB9_9BASI</name>
<protein>
    <submittedName>
        <fullName evidence="3">Uncharacterized protein</fullName>
    </submittedName>
</protein>
<feature type="coiled-coil region" evidence="1">
    <location>
        <begin position="155"/>
        <end position="182"/>
    </location>
</feature>
<feature type="compositionally biased region" description="Low complexity" evidence="2">
    <location>
        <begin position="1"/>
        <end position="19"/>
    </location>
</feature>
<accession>A0A8X7NFB9</accession>
<organism evidence="3 4">
    <name type="scientific">Tilletia walkeri</name>
    <dbReference type="NCBI Taxonomy" id="117179"/>
    <lineage>
        <taxon>Eukaryota</taxon>
        <taxon>Fungi</taxon>
        <taxon>Dikarya</taxon>
        <taxon>Basidiomycota</taxon>
        <taxon>Ustilaginomycotina</taxon>
        <taxon>Exobasidiomycetes</taxon>
        <taxon>Tilletiales</taxon>
        <taxon>Tilletiaceae</taxon>
        <taxon>Tilletia</taxon>
    </lineage>
</organism>
<feature type="compositionally biased region" description="Low complexity" evidence="2">
    <location>
        <begin position="201"/>
        <end position="216"/>
    </location>
</feature>
<dbReference type="EMBL" id="LWDG02000008">
    <property type="protein sequence ID" value="KAE8271877.1"/>
    <property type="molecule type" value="Genomic_DNA"/>
</dbReference>
<sequence>MSSSGAAASSAAADAPQSSDPFLNYTRLNATVSSSIQTVKQTKTELRQLESSIRHNPAQRKQKEQQYNLLAQRVKLAEAAQQEAEERCAASLRALFLSFGGGNAGGSGRSWAPLFRPSDSNAGAVDAIDADAEGGMKDSDDVNAEQKPNVSTIYMLELSERLEQQEKEIKKMKDHIYNLQNATSSLHDWLIRAAELSESGFHPGSWSGPGSSSAPPLQRTTGRSLPESEPVLALEDEPAVKRLSKTHLAMLFAAARRGTQSEHGVFQFIPFDPTHPLHQHLRQADVETLRNRAPVSSTGEQATSERVETQTLPAIIPFFSPTPANDPHAMARRIDCVGADLLDVAHVLSQSQKYIDFYVKQWKETESLVQLALLTGKQTRDDLHHLLEALVVLGPGELGQTLGGQSGGGEAPSGEGERVATGAVAAAGDNDDDSEDDDMGARAPQDSPSQQASSTQQQAGPSSETSFRVKPEPMD</sequence>
<gene>
    <name evidence="3" type="ORF">A4X09_0g440</name>
</gene>
<reference evidence="3" key="2">
    <citation type="journal article" date="2019" name="IMA Fungus">
        <title>Genome sequencing and comparison of five Tilletia species to identify candidate genes for the detection of regulated species infecting wheat.</title>
        <authorList>
            <person name="Nguyen H.D.T."/>
            <person name="Sultana T."/>
            <person name="Kesanakurti P."/>
            <person name="Hambleton S."/>
        </authorList>
    </citation>
    <scope>NUCLEOTIDE SEQUENCE</scope>
    <source>
        <strain evidence="3">DAOMC 236422</strain>
    </source>
</reference>
<feature type="region of interest" description="Disordered" evidence="2">
    <location>
        <begin position="1"/>
        <end position="20"/>
    </location>
</feature>
<feature type="compositionally biased region" description="Acidic residues" evidence="2">
    <location>
        <begin position="429"/>
        <end position="438"/>
    </location>
</feature>
<keyword evidence="4" id="KW-1185">Reference proteome</keyword>
<feature type="compositionally biased region" description="Low complexity" evidence="2">
    <location>
        <begin position="441"/>
        <end position="463"/>
    </location>
</feature>
<feature type="coiled-coil region" evidence="1">
    <location>
        <begin position="60"/>
        <end position="87"/>
    </location>
</feature>
<dbReference type="Proteomes" id="UP000078113">
    <property type="component" value="Unassembled WGS sequence"/>
</dbReference>
<feature type="compositionally biased region" description="Gly residues" evidence="2">
    <location>
        <begin position="401"/>
        <end position="411"/>
    </location>
</feature>
<evidence type="ECO:0000256" key="2">
    <source>
        <dbReference type="SAM" id="MobiDB-lite"/>
    </source>
</evidence>
<feature type="region of interest" description="Disordered" evidence="2">
    <location>
        <begin position="401"/>
        <end position="475"/>
    </location>
</feature>
<evidence type="ECO:0000313" key="4">
    <source>
        <dbReference type="Proteomes" id="UP000078113"/>
    </source>
</evidence>
<feature type="region of interest" description="Disordered" evidence="2">
    <location>
        <begin position="201"/>
        <end position="232"/>
    </location>
</feature>
<comment type="caution">
    <text evidence="3">The sequence shown here is derived from an EMBL/GenBank/DDBJ whole genome shotgun (WGS) entry which is preliminary data.</text>
</comment>
<reference evidence="3" key="1">
    <citation type="submission" date="2016-04" db="EMBL/GenBank/DDBJ databases">
        <authorList>
            <person name="Nguyen H.D."/>
            <person name="Samba Siva P."/>
            <person name="Cullis J."/>
            <person name="Levesque C.A."/>
            <person name="Hambleton S."/>
        </authorList>
    </citation>
    <scope>NUCLEOTIDE SEQUENCE</scope>
    <source>
        <strain evidence="3">DAOMC 236422</strain>
    </source>
</reference>
<evidence type="ECO:0000313" key="3">
    <source>
        <dbReference type="EMBL" id="KAE8271877.1"/>
    </source>
</evidence>
<feature type="compositionally biased region" description="Low complexity" evidence="2">
    <location>
        <begin position="419"/>
        <end position="428"/>
    </location>
</feature>
<dbReference type="AlphaFoldDB" id="A0A8X7NFB9"/>
<evidence type="ECO:0000256" key="1">
    <source>
        <dbReference type="SAM" id="Coils"/>
    </source>
</evidence>
<keyword evidence="1" id="KW-0175">Coiled coil</keyword>